<gene>
    <name evidence="3" type="ORF">CWE06_06230</name>
</gene>
<proteinExistence type="predicted"/>
<protein>
    <submittedName>
        <fullName evidence="3">Anti-sigma factor</fullName>
    </submittedName>
</protein>
<name>A0A432VUU6_9GAMM</name>
<comment type="caution">
    <text evidence="3">The sequence shown here is derived from an EMBL/GenBank/DDBJ whole genome shotgun (WGS) entry which is preliminary data.</text>
</comment>
<dbReference type="OrthoDB" id="9782842at2"/>
<dbReference type="InterPro" id="IPR041916">
    <property type="entry name" value="Anti_sigma_zinc_sf"/>
</dbReference>
<dbReference type="Gene3D" id="1.10.10.1320">
    <property type="entry name" value="Anti-sigma factor, zinc-finger domain"/>
    <property type="match status" value="1"/>
</dbReference>
<evidence type="ECO:0000256" key="1">
    <source>
        <dbReference type="SAM" id="Phobius"/>
    </source>
</evidence>
<dbReference type="InterPro" id="IPR027383">
    <property type="entry name" value="Znf_put"/>
</dbReference>
<feature type="transmembrane region" description="Helical" evidence="1">
    <location>
        <begin position="80"/>
        <end position="104"/>
    </location>
</feature>
<dbReference type="EMBL" id="PIPI01000003">
    <property type="protein sequence ID" value="RUO20221.1"/>
    <property type="molecule type" value="Genomic_DNA"/>
</dbReference>
<evidence type="ECO:0000313" key="3">
    <source>
        <dbReference type="EMBL" id="RUO20221.1"/>
    </source>
</evidence>
<sequence>MNSDQQVCANVQEKLSAYLDDELTQQEQQRIYLHVQACPQCRALADDLTAMRSNLKSAVLCSVDERDLPKILHDQPARRFAFIGWALLIAAVLLIGGIVSWQFIREVLNDTGIGRWLGIGVIAFYVGLFLLFLSVLRQRLIARKTDKYKKVQL</sequence>
<feature type="domain" description="Putative zinc-finger" evidence="2">
    <location>
        <begin position="8"/>
        <end position="42"/>
    </location>
</feature>
<feature type="transmembrane region" description="Helical" evidence="1">
    <location>
        <begin position="116"/>
        <end position="136"/>
    </location>
</feature>
<keyword evidence="4" id="KW-1185">Reference proteome</keyword>
<evidence type="ECO:0000259" key="2">
    <source>
        <dbReference type="Pfam" id="PF13490"/>
    </source>
</evidence>
<dbReference type="AlphaFoldDB" id="A0A432VUU6"/>
<keyword evidence="1" id="KW-0472">Membrane</keyword>
<reference evidence="3 4" key="1">
    <citation type="journal article" date="2011" name="Front. Microbiol.">
        <title>Genomic signatures of strain selection and enhancement in Bacillus atrophaeus var. globigii, a historical biowarfare simulant.</title>
        <authorList>
            <person name="Gibbons H.S."/>
            <person name="Broomall S.M."/>
            <person name="McNew L.A."/>
            <person name="Daligault H."/>
            <person name="Chapman C."/>
            <person name="Bruce D."/>
            <person name="Karavis M."/>
            <person name="Krepps M."/>
            <person name="McGregor P.A."/>
            <person name="Hong C."/>
            <person name="Park K.H."/>
            <person name="Akmal A."/>
            <person name="Feldman A."/>
            <person name="Lin J.S."/>
            <person name="Chang W.E."/>
            <person name="Higgs B.W."/>
            <person name="Demirev P."/>
            <person name="Lindquist J."/>
            <person name="Liem A."/>
            <person name="Fochler E."/>
            <person name="Read T.D."/>
            <person name="Tapia R."/>
            <person name="Johnson S."/>
            <person name="Bishop-Lilly K.A."/>
            <person name="Detter C."/>
            <person name="Han C."/>
            <person name="Sozhamannan S."/>
            <person name="Rosenzweig C.N."/>
            <person name="Skowronski E.W."/>
        </authorList>
    </citation>
    <scope>NUCLEOTIDE SEQUENCE [LARGE SCALE GENOMIC DNA]</scope>
    <source>
        <strain evidence="3 4">AK5</strain>
    </source>
</reference>
<dbReference type="Pfam" id="PF13490">
    <property type="entry name" value="zf-HC2"/>
    <property type="match status" value="1"/>
</dbReference>
<dbReference type="Proteomes" id="UP000288212">
    <property type="component" value="Unassembled WGS sequence"/>
</dbReference>
<keyword evidence="1" id="KW-1133">Transmembrane helix</keyword>
<keyword evidence="1" id="KW-0812">Transmembrane</keyword>
<evidence type="ECO:0000313" key="4">
    <source>
        <dbReference type="Proteomes" id="UP000288212"/>
    </source>
</evidence>
<dbReference type="RefSeq" id="WP_126792254.1">
    <property type="nucleotide sequence ID" value="NZ_PIPI01000003.1"/>
</dbReference>
<organism evidence="3 4">
    <name type="scientific">Aliidiomarina haloalkalitolerans</name>
    <dbReference type="NCBI Taxonomy" id="859059"/>
    <lineage>
        <taxon>Bacteria</taxon>
        <taxon>Pseudomonadati</taxon>
        <taxon>Pseudomonadota</taxon>
        <taxon>Gammaproteobacteria</taxon>
        <taxon>Alteromonadales</taxon>
        <taxon>Idiomarinaceae</taxon>
        <taxon>Aliidiomarina</taxon>
    </lineage>
</organism>
<accession>A0A432VUU6</accession>